<feature type="domain" description="HTH luxR-type" evidence="6">
    <location>
        <begin position="106"/>
        <end position="161"/>
    </location>
</feature>
<dbReference type="InterPro" id="IPR014284">
    <property type="entry name" value="RNA_pol_sigma-70_dom"/>
</dbReference>
<dbReference type="AlphaFoldDB" id="A0A9Q9MFC4"/>
<dbReference type="GO" id="GO:0003677">
    <property type="term" value="F:DNA binding"/>
    <property type="evidence" value="ECO:0007669"/>
    <property type="project" value="UniProtKB-KW"/>
</dbReference>
<dbReference type="Gene3D" id="1.10.10.10">
    <property type="entry name" value="Winged helix-like DNA-binding domain superfamily/Winged helix DNA-binding domain"/>
    <property type="match status" value="1"/>
</dbReference>
<dbReference type="SUPFAM" id="SSF88659">
    <property type="entry name" value="Sigma3 and sigma4 domains of RNA polymerase sigma factors"/>
    <property type="match status" value="1"/>
</dbReference>
<dbReference type="InterPro" id="IPR000792">
    <property type="entry name" value="Tscrpt_reg_LuxR_C"/>
</dbReference>
<dbReference type="GO" id="GO:0006352">
    <property type="term" value="P:DNA-templated transcription initiation"/>
    <property type="evidence" value="ECO:0007669"/>
    <property type="project" value="InterPro"/>
</dbReference>
<keyword evidence="8" id="KW-1185">Reference proteome</keyword>
<dbReference type="RefSeq" id="WP_052387256.1">
    <property type="nucleotide sequence ID" value="NZ_CP073767.1"/>
</dbReference>
<reference evidence="7" key="1">
    <citation type="submission" date="2021-04" db="EMBL/GenBank/DDBJ databases">
        <title>Dactylosporangium aurantiacum NRRL B-8018 full assembly.</title>
        <authorList>
            <person name="Hartkoorn R.C."/>
            <person name="Beaudoing E."/>
            <person name="Hot D."/>
        </authorList>
    </citation>
    <scope>NUCLEOTIDE SEQUENCE</scope>
    <source>
        <strain evidence="7">NRRL B-8018</strain>
    </source>
</reference>
<dbReference type="Pfam" id="PF08281">
    <property type="entry name" value="Sigma70_r4_2"/>
    <property type="match status" value="1"/>
</dbReference>
<gene>
    <name evidence="7" type="ORF">Daura_13225</name>
</gene>
<dbReference type="GO" id="GO:0016987">
    <property type="term" value="F:sigma factor activity"/>
    <property type="evidence" value="ECO:0007669"/>
    <property type="project" value="UniProtKB-KW"/>
</dbReference>
<proteinExistence type="inferred from homology"/>
<dbReference type="InterPro" id="IPR036388">
    <property type="entry name" value="WH-like_DNA-bd_sf"/>
</dbReference>
<evidence type="ECO:0000256" key="5">
    <source>
        <dbReference type="ARBA" id="ARBA00023163"/>
    </source>
</evidence>
<evidence type="ECO:0000256" key="3">
    <source>
        <dbReference type="ARBA" id="ARBA00023082"/>
    </source>
</evidence>
<organism evidence="7 8">
    <name type="scientific">Dactylosporangium aurantiacum</name>
    <dbReference type="NCBI Taxonomy" id="35754"/>
    <lineage>
        <taxon>Bacteria</taxon>
        <taxon>Bacillati</taxon>
        <taxon>Actinomycetota</taxon>
        <taxon>Actinomycetes</taxon>
        <taxon>Micromonosporales</taxon>
        <taxon>Micromonosporaceae</taxon>
        <taxon>Dactylosporangium</taxon>
    </lineage>
</organism>
<evidence type="ECO:0000256" key="2">
    <source>
        <dbReference type="ARBA" id="ARBA00023015"/>
    </source>
</evidence>
<dbReference type="PANTHER" id="PTHR43133:SF8">
    <property type="entry name" value="RNA POLYMERASE SIGMA FACTOR HI_1459-RELATED"/>
    <property type="match status" value="1"/>
</dbReference>
<accession>A0A9Q9MFC4</accession>
<evidence type="ECO:0000256" key="1">
    <source>
        <dbReference type="ARBA" id="ARBA00010641"/>
    </source>
</evidence>
<comment type="similarity">
    <text evidence="1">Belongs to the sigma-70 factor family. ECF subfamily.</text>
</comment>
<keyword evidence="3" id="KW-0731">Sigma factor</keyword>
<dbReference type="EMBL" id="CP073767">
    <property type="protein sequence ID" value="UWZ57038.1"/>
    <property type="molecule type" value="Genomic_DNA"/>
</dbReference>
<dbReference type="KEGG" id="daur:Daura_13225"/>
<dbReference type="InterPro" id="IPR013249">
    <property type="entry name" value="RNA_pol_sigma70_r4_t2"/>
</dbReference>
<evidence type="ECO:0000313" key="8">
    <source>
        <dbReference type="Proteomes" id="UP001058003"/>
    </source>
</evidence>
<dbReference type="Gene3D" id="1.10.1740.10">
    <property type="match status" value="1"/>
</dbReference>
<keyword evidence="4" id="KW-0238">DNA-binding</keyword>
<evidence type="ECO:0000256" key="4">
    <source>
        <dbReference type="ARBA" id="ARBA00023125"/>
    </source>
</evidence>
<dbReference type="Proteomes" id="UP001058003">
    <property type="component" value="Chromosome"/>
</dbReference>
<evidence type="ECO:0000313" key="7">
    <source>
        <dbReference type="EMBL" id="UWZ57038.1"/>
    </source>
</evidence>
<dbReference type="InterPro" id="IPR013325">
    <property type="entry name" value="RNA_pol_sigma_r2"/>
</dbReference>
<dbReference type="PANTHER" id="PTHR43133">
    <property type="entry name" value="RNA POLYMERASE ECF-TYPE SIGMA FACTO"/>
    <property type="match status" value="1"/>
</dbReference>
<dbReference type="NCBIfam" id="TIGR02937">
    <property type="entry name" value="sigma70-ECF"/>
    <property type="match status" value="1"/>
</dbReference>
<evidence type="ECO:0000259" key="6">
    <source>
        <dbReference type="SMART" id="SM00421"/>
    </source>
</evidence>
<keyword evidence="5" id="KW-0804">Transcription</keyword>
<dbReference type="InterPro" id="IPR039425">
    <property type="entry name" value="RNA_pol_sigma-70-like"/>
</dbReference>
<dbReference type="CDD" id="cd06171">
    <property type="entry name" value="Sigma70_r4"/>
    <property type="match status" value="1"/>
</dbReference>
<dbReference type="SMART" id="SM00421">
    <property type="entry name" value="HTH_LUXR"/>
    <property type="match status" value="1"/>
</dbReference>
<dbReference type="SUPFAM" id="SSF88946">
    <property type="entry name" value="Sigma2 domain of RNA polymerase sigma factors"/>
    <property type="match status" value="1"/>
</dbReference>
<dbReference type="InterPro" id="IPR013324">
    <property type="entry name" value="RNA_pol_sigma_r3/r4-like"/>
</dbReference>
<name>A0A9Q9MFC4_9ACTN</name>
<protein>
    <submittedName>
        <fullName evidence="7">Sigma-70 family RNA polymerase sigma factor</fullName>
    </submittedName>
</protein>
<keyword evidence="2" id="KW-0805">Transcription regulation</keyword>
<sequence length="165" mass="19147">MDEPEFDTFFRTTMPMLLGYLIKSSWNLEQAKDAATEAMIDAYKQWDTIEHPKAWVYKVAARHLHRIRGRERDHDHADVVQTDPADPDGVAALDLGEEHRRVMAALRSLPPNQRKVFALHYDGWKHTEIADHLGMTEGTVRSHLRHARENLKRRLDADTATRDEE</sequence>